<proteinExistence type="inferred from homology"/>
<accession>A0AAX4HA78</accession>
<evidence type="ECO:0000256" key="2">
    <source>
        <dbReference type="ARBA" id="ARBA00022448"/>
    </source>
</evidence>
<dbReference type="SUPFAM" id="SSF46785">
    <property type="entry name" value="Winged helix' DNA-binding domain"/>
    <property type="match status" value="1"/>
</dbReference>
<protein>
    <recommendedName>
        <fullName evidence="7">Vacuolar protein-sorting-associated protein 36</fullName>
    </recommendedName>
    <alternativeName>
        <fullName evidence="7">ESCRT-II complex subunit VPS36</fullName>
    </alternativeName>
</protein>
<dbReference type="PANTHER" id="PTHR13128:SF12">
    <property type="entry name" value="VACUOLAR PROTEIN-SORTING-ASSOCIATED PROTEIN 36"/>
    <property type="match status" value="1"/>
</dbReference>
<dbReference type="InterPro" id="IPR001876">
    <property type="entry name" value="Znf_RanBP2"/>
</dbReference>
<dbReference type="Pfam" id="PF16988">
    <property type="entry name" value="Vps36-NZF-N"/>
    <property type="match status" value="1"/>
</dbReference>
<keyword evidence="6 7" id="KW-0653">Protein transport</keyword>
<sequence length="653" mass="73730">MPPLSVWQQVLVNKSNRPVLASDEHNVYIKDGIGLYQGRLKIKKYQNGRLYLTNRRIIWLDQNDQQRPIAVELSAIERIELVEGFLRSSPKIKAFLKQNEETSIKGEAMDVSGSTPKGSFDQLNVLDAALRLRSSTVTWVCVICLYNNLISTDCDLNAALPTCISCGIPPSRAQIERVLAEADELSRELTLNGPPPNLEACPKCTFVNHPSMRYCELCGTALRLVSSSLMKRLQSLDNPSSLSIISENPMGLILEDKEEYTNNIPYVKFSFRKGGELASYQHLLEEIQSIQWLALEAKGAINGEGTKIVELREPSPQKELVGGIRGLEKLDQLKRKQNEMVLSLSLDDFEQLMYKAQDILNLASTFKTVIKPQRHSFNIEGKTMPPLLFNKSSSLYHQELLRHVSEFLLNFELTSVTSMITLQDLFASYNRFLILSQGFGTELIPPQDLTKSLDLVDKLKMPIRLKTYLSGLVVVARRSHDLQSLHRVLLQYLIDEENSFTYEKYKSELLADNDGYMRDKYRVFNGLTVSQIADHYGWSPAVCAEELELCLEEQLLVVDEHISGTFYYANVFDPTILARLANEESQKKDAQNDVLAQQKLISDKLKTTYDADQNLIRVSDYSFGLSTSVPSLSPPLSGSLPDSLNQLNGLRFT</sequence>
<dbReference type="InterPro" id="IPR037855">
    <property type="entry name" value="Vps36"/>
</dbReference>
<comment type="function">
    <text evidence="7">Component of the ESCRT-II complex (endosomal sorting complex required for transport II), which is required for multivesicular body (MVB) formation and sorting of endosomal cargo proteins into MVBs.</text>
</comment>
<dbReference type="RefSeq" id="XP_062877795.1">
    <property type="nucleotide sequence ID" value="XM_063021725.1"/>
</dbReference>
<dbReference type="PROSITE" id="PS51495">
    <property type="entry name" value="GLUE"/>
    <property type="match status" value="1"/>
</dbReference>
<dbReference type="GO" id="GO:0032266">
    <property type="term" value="F:phosphatidylinositol-3-phosphate binding"/>
    <property type="evidence" value="ECO:0007669"/>
    <property type="project" value="UniProtKB-UniRule"/>
</dbReference>
<keyword evidence="10" id="KW-1185">Reference proteome</keyword>
<evidence type="ECO:0000259" key="8">
    <source>
        <dbReference type="PROSITE" id="PS51495"/>
    </source>
</evidence>
<keyword evidence="5" id="KW-0862">Zinc</keyword>
<reference evidence="9 10" key="1">
    <citation type="submission" date="2023-10" db="EMBL/GenBank/DDBJ databases">
        <title>Draft Genome Sequence of Candida saopaulonensis from a very Premature Infant with Sepsis.</title>
        <authorList>
            <person name="Ning Y."/>
            <person name="Dai R."/>
            <person name="Xiao M."/>
            <person name="Xu Y."/>
            <person name="Yan Q."/>
            <person name="Zhang L."/>
        </authorList>
    </citation>
    <scope>NUCLEOTIDE SEQUENCE [LARGE SCALE GENOMIC DNA]</scope>
    <source>
        <strain evidence="9 10">19XY460</strain>
    </source>
</reference>
<organism evidence="9 10">
    <name type="scientific">Australozyma saopauloensis</name>
    <dbReference type="NCBI Taxonomy" id="291208"/>
    <lineage>
        <taxon>Eukaryota</taxon>
        <taxon>Fungi</taxon>
        <taxon>Dikarya</taxon>
        <taxon>Ascomycota</taxon>
        <taxon>Saccharomycotina</taxon>
        <taxon>Pichiomycetes</taxon>
        <taxon>Metschnikowiaceae</taxon>
        <taxon>Australozyma</taxon>
    </lineage>
</organism>
<name>A0AAX4HA78_9ASCO</name>
<dbReference type="InterPro" id="IPR036388">
    <property type="entry name" value="WH-like_DNA-bd_sf"/>
</dbReference>
<dbReference type="Gene3D" id="2.30.29.30">
    <property type="entry name" value="Pleckstrin-homology domain (PH domain)/Phosphotyrosine-binding domain (PTB)"/>
    <property type="match status" value="1"/>
</dbReference>
<dbReference type="InterPro" id="IPR021648">
    <property type="entry name" value="GLUE_dom"/>
</dbReference>
<dbReference type="GO" id="GO:0043130">
    <property type="term" value="F:ubiquitin binding"/>
    <property type="evidence" value="ECO:0007669"/>
    <property type="project" value="UniProtKB-UniRule"/>
</dbReference>
<dbReference type="SUPFAM" id="SSF90209">
    <property type="entry name" value="Ran binding protein zinc finger-like"/>
    <property type="match status" value="2"/>
</dbReference>
<keyword evidence="7" id="KW-0963">Cytoplasm</keyword>
<dbReference type="InterPro" id="IPR011993">
    <property type="entry name" value="PH-like_dom_sf"/>
</dbReference>
<keyword evidence="2 7" id="KW-0813">Transport</keyword>
<dbReference type="KEGG" id="asau:88173790"/>
<keyword evidence="3" id="KW-0479">Metal-binding</keyword>
<keyword evidence="4" id="KW-0863">Zinc-finger</keyword>
<dbReference type="SMART" id="SM00547">
    <property type="entry name" value="ZnF_RBZ"/>
    <property type="match status" value="2"/>
</dbReference>
<evidence type="ECO:0000313" key="9">
    <source>
        <dbReference type="EMBL" id="WPK25413.1"/>
    </source>
</evidence>
<comment type="subcellular location">
    <subcellularLocation>
        <location evidence="7">Cytoplasm</location>
    </subcellularLocation>
    <subcellularLocation>
        <location evidence="7">Endosome</location>
    </subcellularLocation>
</comment>
<dbReference type="GO" id="GO:0008270">
    <property type="term" value="F:zinc ion binding"/>
    <property type="evidence" value="ECO:0007669"/>
    <property type="project" value="UniProtKB-KW"/>
</dbReference>
<dbReference type="GO" id="GO:0043328">
    <property type="term" value="P:protein transport to vacuole involved in ubiquitin-dependent protein catabolic process via the multivesicular body sorting pathway"/>
    <property type="evidence" value="ECO:0007669"/>
    <property type="project" value="UniProtKB-UniRule"/>
</dbReference>
<dbReference type="AlphaFoldDB" id="A0AAX4HA78"/>
<dbReference type="InterPro" id="IPR036390">
    <property type="entry name" value="WH_DNA-bd_sf"/>
</dbReference>
<evidence type="ECO:0000256" key="1">
    <source>
        <dbReference type="ARBA" id="ARBA00009697"/>
    </source>
</evidence>
<dbReference type="Proteomes" id="UP001338582">
    <property type="component" value="Chromosome 3"/>
</dbReference>
<evidence type="ECO:0000256" key="5">
    <source>
        <dbReference type="ARBA" id="ARBA00022833"/>
    </source>
</evidence>
<dbReference type="Gene3D" id="1.10.10.10">
    <property type="entry name" value="Winged helix-like DNA-binding domain superfamily/Winged helix DNA-binding domain"/>
    <property type="match status" value="2"/>
</dbReference>
<dbReference type="Pfam" id="PF04157">
    <property type="entry name" value="EAP30"/>
    <property type="match status" value="1"/>
</dbReference>
<evidence type="ECO:0000256" key="7">
    <source>
        <dbReference type="RuleBase" id="RU367095"/>
    </source>
</evidence>
<evidence type="ECO:0000256" key="6">
    <source>
        <dbReference type="ARBA" id="ARBA00022927"/>
    </source>
</evidence>
<dbReference type="InterPro" id="IPR036443">
    <property type="entry name" value="Znf_RanBP2_sf"/>
</dbReference>
<keyword evidence="7" id="KW-0967">Endosome</keyword>
<dbReference type="InterPro" id="IPR031558">
    <property type="entry name" value="Vps36-NZF-N"/>
</dbReference>
<evidence type="ECO:0000256" key="3">
    <source>
        <dbReference type="ARBA" id="ARBA00022723"/>
    </source>
</evidence>
<evidence type="ECO:0000313" key="10">
    <source>
        <dbReference type="Proteomes" id="UP001338582"/>
    </source>
</evidence>
<dbReference type="GO" id="GO:0031902">
    <property type="term" value="C:late endosome membrane"/>
    <property type="evidence" value="ECO:0007669"/>
    <property type="project" value="UniProtKB-UniRule"/>
</dbReference>
<dbReference type="SUPFAM" id="SSF50729">
    <property type="entry name" value="PH domain-like"/>
    <property type="match status" value="1"/>
</dbReference>
<dbReference type="InterPro" id="IPR040608">
    <property type="entry name" value="Snf8/Vps36"/>
</dbReference>
<evidence type="ECO:0000256" key="4">
    <source>
        <dbReference type="ARBA" id="ARBA00022771"/>
    </source>
</evidence>
<dbReference type="GO" id="GO:0000814">
    <property type="term" value="C:ESCRT II complex"/>
    <property type="evidence" value="ECO:0007669"/>
    <property type="project" value="UniProtKB-UniRule"/>
</dbReference>
<gene>
    <name evidence="9" type="ORF">PUMCH_002726</name>
</gene>
<feature type="domain" description="GLUE N-terminal" evidence="8">
    <location>
        <begin position="10"/>
        <end position="299"/>
    </location>
</feature>
<dbReference type="GeneID" id="88173790"/>
<dbReference type="PANTHER" id="PTHR13128">
    <property type="entry name" value="VACUOLAR PROTEIN-SORTING-ASSOCIATED PROTEIN 36"/>
    <property type="match status" value="1"/>
</dbReference>
<comment type="subunit">
    <text evidence="7">Component of the endosomal sorting complex required for transport II (ESCRT-II).</text>
</comment>
<comment type="similarity">
    <text evidence="1 7">Belongs to the VPS36 family.</text>
</comment>
<dbReference type="Gene3D" id="2.30.30.380">
    <property type="entry name" value="Zn-finger domain of Sec23/24"/>
    <property type="match status" value="2"/>
</dbReference>
<dbReference type="EMBL" id="CP138896">
    <property type="protein sequence ID" value="WPK25413.1"/>
    <property type="molecule type" value="Genomic_DNA"/>
</dbReference>
<dbReference type="Pfam" id="PF11605">
    <property type="entry name" value="Vps36_ESCRT-II"/>
    <property type="match status" value="1"/>
</dbReference>